<feature type="compositionally biased region" description="Polar residues" evidence="1">
    <location>
        <begin position="1"/>
        <end position="10"/>
    </location>
</feature>
<feature type="compositionally biased region" description="Acidic residues" evidence="1">
    <location>
        <begin position="15"/>
        <end position="25"/>
    </location>
</feature>
<dbReference type="AlphaFoldDB" id="A0A4Q2V5W4"/>
<organism evidence="2 3">
    <name type="scientific">Fusarium oxysporum f. sp. narcissi</name>
    <dbReference type="NCBI Taxonomy" id="451672"/>
    <lineage>
        <taxon>Eukaryota</taxon>
        <taxon>Fungi</taxon>
        <taxon>Dikarya</taxon>
        <taxon>Ascomycota</taxon>
        <taxon>Pezizomycotina</taxon>
        <taxon>Sordariomycetes</taxon>
        <taxon>Hypocreomycetidae</taxon>
        <taxon>Hypocreales</taxon>
        <taxon>Nectriaceae</taxon>
        <taxon>Fusarium</taxon>
        <taxon>Fusarium oxysporum species complex</taxon>
    </lineage>
</organism>
<name>A0A4Q2V5W4_FUSOX</name>
<sequence length="68" mass="7654">MTQSDTDSGSVSGGEEAEATSDEESLVVMRKEQAQVVRNMRLEYMSSLKHISEDIRSARRLMTLCRES</sequence>
<dbReference type="EMBL" id="MQTW01000389">
    <property type="protein sequence ID" value="RYC80339.1"/>
    <property type="molecule type" value="Genomic_DNA"/>
</dbReference>
<reference evidence="2 3" key="1">
    <citation type="submission" date="2016-12" db="EMBL/GenBank/DDBJ databases">
        <title>Draft genome sequence of Fusarium oxysporum causing rot on Narcissus.</title>
        <authorList>
            <person name="Armitage A.D."/>
            <person name="Taylor A."/>
            <person name="Clarkson J.P."/>
            <person name="Harrison R.J."/>
            <person name="Jackson A.C."/>
        </authorList>
    </citation>
    <scope>NUCLEOTIDE SEQUENCE [LARGE SCALE GENOMIC DNA]</scope>
    <source>
        <strain evidence="2 3">N139</strain>
    </source>
</reference>
<protein>
    <submittedName>
        <fullName evidence="2">Uncharacterized protein</fullName>
    </submittedName>
</protein>
<comment type="caution">
    <text evidence="2">The sequence shown here is derived from an EMBL/GenBank/DDBJ whole genome shotgun (WGS) entry which is preliminary data.</text>
</comment>
<gene>
    <name evidence="2" type="ORF">BFJ63_vAg16782</name>
</gene>
<feature type="region of interest" description="Disordered" evidence="1">
    <location>
        <begin position="1"/>
        <end position="26"/>
    </location>
</feature>
<accession>A0A4Q2V5W4</accession>
<proteinExistence type="predicted"/>
<evidence type="ECO:0000256" key="1">
    <source>
        <dbReference type="SAM" id="MobiDB-lite"/>
    </source>
</evidence>
<evidence type="ECO:0000313" key="3">
    <source>
        <dbReference type="Proteomes" id="UP000290540"/>
    </source>
</evidence>
<evidence type="ECO:0000313" key="2">
    <source>
        <dbReference type="EMBL" id="RYC80339.1"/>
    </source>
</evidence>
<dbReference type="Proteomes" id="UP000290540">
    <property type="component" value="Unassembled WGS sequence"/>
</dbReference>